<dbReference type="CTD" id="55120"/>
<dbReference type="GO" id="GO:0043240">
    <property type="term" value="C:Fanconi anaemia nuclear complex"/>
    <property type="evidence" value="ECO:0007669"/>
    <property type="project" value="InterPro"/>
</dbReference>
<dbReference type="GO" id="GO:0006513">
    <property type="term" value="P:protein monoubiquitination"/>
    <property type="evidence" value="ECO:0007669"/>
    <property type="project" value="TreeGrafter"/>
</dbReference>
<dbReference type="PANTHER" id="PTHR13206:SF0">
    <property type="entry name" value="E3 UBIQUITIN-PROTEIN LIGASE FANCL"/>
    <property type="match status" value="1"/>
</dbReference>
<evidence type="ECO:0000259" key="2">
    <source>
        <dbReference type="Pfam" id="PF18891"/>
    </source>
</evidence>
<dbReference type="Gene3D" id="3.10.110.20">
    <property type="entry name" value="RWD domain-like"/>
    <property type="match status" value="1"/>
</dbReference>
<dbReference type="InterPro" id="IPR016135">
    <property type="entry name" value="UBQ-conjugating_enzyme/RWD"/>
</dbReference>
<dbReference type="Proteomes" id="UP000694843">
    <property type="component" value="Unplaced"/>
</dbReference>
<dbReference type="InterPro" id="IPR043003">
    <property type="entry name" value="FANCL_d3_sf"/>
</dbReference>
<dbReference type="CDD" id="cd23832">
    <property type="entry name" value="DRWD-C_FANCL"/>
    <property type="match status" value="1"/>
</dbReference>
<dbReference type="RefSeq" id="XP_018016346.1">
    <property type="nucleotide sequence ID" value="XM_018160857.2"/>
</dbReference>
<dbReference type="InterPro" id="IPR026850">
    <property type="entry name" value="FANCL_C"/>
</dbReference>
<keyword evidence="3" id="KW-1185">Reference proteome</keyword>
<evidence type="ECO:0000313" key="3">
    <source>
        <dbReference type="Proteomes" id="UP000694843"/>
    </source>
</evidence>
<feature type="domain" description="FANCL UBC-like" evidence="2">
    <location>
        <begin position="169"/>
        <end position="259"/>
    </location>
</feature>
<dbReference type="CDD" id="cd23831">
    <property type="entry name" value="DRWD-N_FANCL"/>
    <property type="match status" value="1"/>
</dbReference>
<organism evidence="3 4">
    <name type="scientific">Hyalella azteca</name>
    <name type="common">Amphipod</name>
    <dbReference type="NCBI Taxonomy" id="294128"/>
    <lineage>
        <taxon>Eukaryota</taxon>
        <taxon>Metazoa</taxon>
        <taxon>Ecdysozoa</taxon>
        <taxon>Arthropoda</taxon>
        <taxon>Crustacea</taxon>
        <taxon>Multicrustacea</taxon>
        <taxon>Malacostraca</taxon>
        <taxon>Eumalacostraca</taxon>
        <taxon>Peracarida</taxon>
        <taxon>Amphipoda</taxon>
        <taxon>Senticaudata</taxon>
        <taxon>Talitrida</taxon>
        <taxon>Talitroidea</taxon>
        <taxon>Hyalellidae</taxon>
        <taxon>Hyalella</taxon>
    </lineage>
</organism>
<name>A0A8B7NTL6_HYAAZ</name>
<dbReference type="Pfam" id="PF11793">
    <property type="entry name" value="FANCL_C"/>
    <property type="match status" value="1"/>
</dbReference>
<feature type="domain" description="FANCL C-terminal" evidence="1">
    <location>
        <begin position="283"/>
        <end position="345"/>
    </location>
</feature>
<gene>
    <name evidence="4" type="primary">LOC108673078</name>
</gene>
<dbReference type="PANTHER" id="PTHR13206">
    <property type="entry name" value="UBIQUITIN LIGASE PROTEIN PHF9 FANCONI ANEMIA GROUP L PROTEIN"/>
    <property type="match status" value="1"/>
</dbReference>
<dbReference type="Gene3D" id="3.10.110.10">
    <property type="entry name" value="Ubiquitin Conjugating Enzyme"/>
    <property type="match status" value="1"/>
</dbReference>
<evidence type="ECO:0000313" key="4">
    <source>
        <dbReference type="RefSeq" id="XP_018016346.1"/>
    </source>
</evidence>
<dbReference type="GO" id="GO:0036297">
    <property type="term" value="P:interstrand cross-link repair"/>
    <property type="evidence" value="ECO:0007669"/>
    <property type="project" value="InterPro"/>
</dbReference>
<dbReference type="Pfam" id="PF18891">
    <property type="entry name" value="FANCL_d3"/>
    <property type="match status" value="1"/>
</dbReference>
<protein>
    <submittedName>
        <fullName evidence="4">E3 ubiquitin-protein ligase FANCL</fullName>
    </submittedName>
</protein>
<dbReference type="InterPro" id="IPR026848">
    <property type="entry name" value="Fancl"/>
</dbReference>
<dbReference type="SMART" id="SM01197">
    <property type="entry name" value="FANCL_C"/>
    <property type="match status" value="1"/>
</dbReference>
<sequence>MSEVVMQSSLNGFVSVKGIPEEFVFKQAPSTSSSTHSPAQGHLSMSSSVLSAELHNQKLQSNNSISLQSLEPLLKCNWNSDILAENWAFLFEELQEIGWDRIEELSADLSYLTIHSTCGQHIMQGIIPSAYPEAPVRIETYLPIPFTKLAKKLKECVEAWDVQLEQLRPFFCYMQELDNTALILDPQTPQPQHIHRRLLLENQVFLEVTVSPTSSHSPPHCRFIGPSNLCAVMSSRLSQLYQGWDSSRNLLENIELLLEERVRRRGSETLNAPQLSSTVSDAVECVVCYSFHSDTGELPDLVCDHCLQAMHHSCVYMWLKGLASSRHSMQLMCGDCPYCTKPISCRVPV</sequence>
<proteinExistence type="predicted"/>
<evidence type="ECO:0000259" key="1">
    <source>
        <dbReference type="Pfam" id="PF11793"/>
    </source>
</evidence>
<dbReference type="GeneID" id="108673078"/>
<dbReference type="OrthoDB" id="10263265at2759"/>
<dbReference type="GO" id="GO:0061630">
    <property type="term" value="F:ubiquitin protein ligase activity"/>
    <property type="evidence" value="ECO:0007669"/>
    <property type="project" value="TreeGrafter"/>
</dbReference>
<dbReference type="KEGG" id="hazt:108673078"/>
<dbReference type="Gene3D" id="3.30.40.10">
    <property type="entry name" value="Zinc/RING finger domain, C3HC4 (zinc finger)"/>
    <property type="match status" value="1"/>
</dbReference>
<dbReference type="InterPro" id="IPR013083">
    <property type="entry name" value="Znf_RING/FYVE/PHD"/>
</dbReference>
<reference evidence="4" key="1">
    <citation type="submission" date="2025-08" db="UniProtKB">
        <authorList>
            <consortium name="RefSeq"/>
        </authorList>
    </citation>
    <scope>IDENTIFICATION</scope>
    <source>
        <tissue evidence="4">Whole organism</tissue>
    </source>
</reference>
<dbReference type="InterPro" id="IPR044037">
    <property type="entry name" value="FANCL_d3"/>
</dbReference>
<dbReference type="AlphaFoldDB" id="A0A8B7NTL6"/>
<accession>A0A8B7NTL6</accession>